<dbReference type="EMBL" id="ASRX01000039">
    <property type="protein sequence ID" value="EYF04015.1"/>
    <property type="molecule type" value="Genomic_DNA"/>
</dbReference>
<proteinExistence type="predicted"/>
<dbReference type="GO" id="GO:0008767">
    <property type="term" value="F:UDP-galactopyranose mutase activity"/>
    <property type="evidence" value="ECO:0007669"/>
    <property type="project" value="TreeGrafter"/>
</dbReference>
<name>A0A017T5E6_9BACT</name>
<keyword evidence="2" id="KW-1185">Reference proteome</keyword>
<dbReference type="SUPFAM" id="SSF51971">
    <property type="entry name" value="Nucleotide-binding domain"/>
    <property type="match status" value="1"/>
</dbReference>
<organism evidence="1 2">
    <name type="scientific">Chondromyces apiculatus DSM 436</name>
    <dbReference type="NCBI Taxonomy" id="1192034"/>
    <lineage>
        <taxon>Bacteria</taxon>
        <taxon>Pseudomonadati</taxon>
        <taxon>Myxococcota</taxon>
        <taxon>Polyangia</taxon>
        <taxon>Polyangiales</taxon>
        <taxon>Polyangiaceae</taxon>
        <taxon>Chondromyces</taxon>
    </lineage>
</organism>
<dbReference type="PANTHER" id="PTHR21197">
    <property type="entry name" value="UDP-GALACTOPYRANOSE MUTASE"/>
    <property type="match status" value="1"/>
</dbReference>
<dbReference type="Gene3D" id="3.50.50.60">
    <property type="entry name" value="FAD/NAD(P)-binding domain"/>
    <property type="match status" value="1"/>
</dbReference>
<dbReference type="STRING" id="1192034.CAP_4889"/>
<evidence type="ECO:0000313" key="1">
    <source>
        <dbReference type="EMBL" id="EYF04015.1"/>
    </source>
</evidence>
<dbReference type="Proteomes" id="UP000019678">
    <property type="component" value="Unassembled WGS sequence"/>
</dbReference>
<evidence type="ECO:0000313" key="2">
    <source>
        <dbReference type="Proteomes" id="UP000019678"/>
    </source>
</evidence>
<accession>A0A017T5E6</accession>
<dbReference type="InterPro" id="IPR036188">
    <property type="entry name" value="FAD/NAD-bd_sf"/>
</dbReference>
<dbReference type="PANTHER" id="PTHR21197:SF0">
    <property type="entry name" value="UDP-GALACTOPYRANOSE MUTASE"/>
    <property type="match status" value="1"/>
</dbReference>
<comment type="caution">
    <text evidence="1">The sequence shown here is derived from an EMBL/GenBank/DDBJ whole genome shotgun (WGS) entry which is preliminary data.</text>
</comment>
<gene>
    <name evidence="1" type="ORF">CAP_4889</name>
</gene>
<dbReference type="GO" id="GO:0050660">
    <property type="term" value="F:flavin adenine dinucleotide binding"/>
    <property type="evidence" value="ECO:0007669"/>
    <property type="project" value="TreeGrafter"/>
</dbReference>
<reference evidence="1 2" key="1">
    <citation type="submission" date="2013-05" db="EMBL/GenBank/DDBJ databases">
        <title>Genome assembly of Chondromyces apiculatus DSM 436.</title>
        <authorList>
            <person name="Sharma G."/>
            <person name="Khatri I."/>
            <person name="Kaur C."/>
            <person name="Mayilraj S."/>
            <person name="Subramanian S."/>
        </authorList>
    </citation>
    <scope>NUCLEOTIDE SEQUENCE [LARGE SCALE GENOMIC DNA]</scope>
    <source>
        <strain evidence="1 2">DSM 436</strain>
    </source>
</reference>
<sequence length="444" mass="49105">MAILGAGLTGMSAAYHLGRAGVACRLFEQLPRPGGHAITFEEEGYRFDRTGHLLHLRDPEIRRLALGWIGPDHLEVERASRIWSHGVYTRYPFQANTWGLPPEVAYECLLGFIRAQAAHAEQATQAGGNARGPRNFEEFCLRHFGEGISRHFMIPYNARLWGVPATEITADWCARFVPLPRLEDVVAGAVGMQGPELGYNTRFVYPKRGIGQLAEGLARDLPREGVCRGAELGRAPQAVDFRARELLFEDEVVSYDVLLSSAPLPALVQLLVQAPAEVTRAAAALRCTHLYYLDVALDAPCGKPLHWVYVPEAKYPFYRVGCYSNFSPEMAPPGKAGLYVELADRSPPEMEKLLPEVSSGLTEMGLIDGPSVVRFARLRRIDHAYVVFDHAYYASLEVVRPFLAGQQILSAGRYGGWNYSSMEDALRFGRDAAEEAMTLLGGRG</sequence>
<dbReference type="AlphaFoldDB" id="A0A017T5E6"/>
<dbReference type="Pfam" id="PF13450">
    <property type="entry name" value="NAD_binding_8"/>
    <property type="match status" value="1"/>
</dbReference>
<protein>
    <submittedName>
        <fullName evidence="1">Amine oxidase, putative</fullName>
    </submittedName>
</protein>
<dbReference type="GO" id="GO:0005829">
    <property type="term" value="C:cytosol"/>
    <property type="evidence" value="ECO:0007669"/>
    <property type="project" value="TreeGrafter"/>
</dbReference>
<dbReference type="eggNOG" id="COG1232">
    <property type="taxonomic scope" value="Bacteria"/>
</dbReference>